<keyword evidence="1" id="KW-0802">TPR repeat</keyword>
<dbReference type="InterPro" id="IPR011990">
    <property type="entry name" value="TPR-like_helical_dom_sf"/>
</dbReference>
<feature type="domain" description="TIR" evidence="2">
    <location>
        <begin position="523"/>
        <end position="657"/>
    </location>
</feature>
<dbReference type="PROSITE" id="PS50104">
    <property type="entry name" value="TIR"/>
    <property type="match status" value="1"/>
</dbReference>
<name>A0A913YZT9_PATMI</name>
<dbReference type="EnsemblMetazoa" id="XM_038189286.1">
    <property type="protein sequence ID" value="XP_038045214.1"/>
    <property type="gene ID" value="LOC119719795"/>
</dbReference>
<evidence type="ECO:0000256" key="1">
    <source>
        <dbReference type="PROSITE-ProRule" id="PRU00339"/>
    </source>
</evidence>
<dbReference type="InterPro" id="IPR042342">
    <property type="entry name" value="TTC22"/>
</dbReference>
<dbReference type="GeneID" id="119719795"/>
<feature type="repeat" description="TPR" evidence="1">
    <location>
        <begin position="307"/>
        <end position="340"/>
    </location>
</feature>
<dbReference type="PROSITE" id="PS50005">
    <property type="entry name" value="TPR"/>
    <property type="match status" value="2"/>
</dbReference>
<dbReference type="SUPFAM" id="SSF48452">
    <property type="entry name" value="TPR-like"/>
    <property type="match status" value="2"/>
</dbReference>
<protein>
    <recommendedName>
        <fullName evidence="2">TIR domain-containing protein</fullName>
    </recommendedName>
</protein>
<feature type="repeat" description="TPR" evidence="1">
    <location>
        <begin position="388"/>
        <end position="421"/>
    </location>
</feature>
<evidence type="ECO:0000313" key="4">
    <source>
        <dbReference type="Proteomes" id="UP000887568"/>
    </source>
</evidence>
<evidence type="ECO:0000259" key="2">
    <source>
        <dbReference type="PROSITE" id="PS50104"/>
    </source>
</evidence>
<accession>A0A913YZT9</accession>
<dbReference type="PANTHER" id="PTHR16253">
    <property type="entry name" value="TETRATRICOPEPTIDE REPEAT PROTEIN 22"/>
    <property type="match status" value="1"/>
</dbReference>
<dbReference type="PANTHER" id="PTHR16253:SF1">
    <property type="entry name" value="TIR DOMAIN-CONTAINING PROTEIN"/>
    <property type="match status" value="1"/>
</dbReference>
<dbReference type="SUPFAM" id="SSF52200">
    <property type="entry name" value="Toll/Interleukin receptor TIR domain"/>
    <property type="match status" value="1"/>
</dbReference>
<dbReference type="InterPro" id="IPR035897">
    <property type="entry name" value="Toll_tir_struct_dom_sf"/>
</dbReference>
<proteinExistence type="predicted"/>
<dbReference type="Proteomes" id="UP000887568">
    <property type="component" value="Unplaced"/>
</dbReference>
<organism evidence="3 4">
    <name type="scientific">Patiria miniata</name>
    <name type="common">Bat star</name>
    <name type="synonym">Asterina miniata</name>
    <dbReference type="NCBI Taxonomy" id="46514"/>
    <lineage>
        <taxon>Eukaryota</taxon>
        <taxon>Metazoa</taxon>
        <taxon>Echinodermata</taxon>
        <taxon>Eleutherozoa</taxon>
        <taxon>Asterozoa</taxon>
        <taxon>Asteroidea</taxon>
        <taxon>Valvatacea</taxon>
        <taxon>Valvatida</taxon>
        <taxon>Asterinidae</taxon>
        <taxon>Patiria</taxon>
    </lineage>
</organism>
<dbReference type="SMART" id="SM00028">
    <property type="entry name" value="TPR"/>
    <property type="match status" value="3"/>
</dbReference>
<dbReference type="InterPro" id="IPR019734">
    <property type="entry name" value="TPR_rpt"/>
</dbReference>
<dbReference type="Gene3D" id="3.40.50.10140">
    <property type="entry name" value="Toll/interleukin-1 receptor homology (TIR) domain"/>
    <property type="match status" value="1"/>
</dbReference>
<dbReference type="RefSeq" id="XP_038045214.1">
    <property type="nucleotide sequence ID" value="XM_038189286.1"/>
</dbReference>
<dbReference type="AlphaFoldDB" id="A0A913YZT9"/>
<dbReference type="OrthoDB" id="9976543at2759"/>
<sequence length="657" mass="76993">MGSLRSRLLHTSSRGYTDMASTDGWEDDVIESFGCHLSWTELRPVVADRQTLSREEGIIAREAEEWDFDDRPTYYTATRNLQGFIAYHLDKHDQALGFFRNVLDKDANNVNALGNLAFIHKKLCEIEEHKVYQGRLVCVLKEASYTERAMAYADKAFAIRYFEQFKRCFRYMRYIERAATIGRKCECPQRAEWIFDHALALYRRDIQMLYLRKLAKEADFVPENSECYSDERIREGFLKACQFFLEVARTSISIDYKALSWVFLGILVNHDPENRSMAMAFPDEPDLQHYTAAQCYKKGLDIHPEHYIVLRRVGSEYVKLGRFEEARLLLDKSLSKSPSQFGYRHRALMFLGMFEAADDEDRRTGQARQWLPEAVKDLHKALEMKEFHADYSDLGYAYFLLGKTDKALVKFERATNSEQDDYFDPVLTHQRWAQCLERKHQLEGSLLQKEEAKNVREKILETPLGEDQSDYFSDDFDHYSTKEKTGFVRILQDKHFGADYSKRRTSELNPPESLDSSSNRSRYRYDFFVWHAERDSRWTVAFVNKLESEHGLLGSIQRRDFTVGMDIPSEIIRCLRESYKFVIILTPPVESQEWSYTALVHAERENNKRGGKYILPIKLRECTLPNLLEPLTPLKCEEGQILTKQWDELVQNLTQKP</sequence>
<dbReference type="Gene3D" id="1.25.40.10">
    <property type="entry name" value="Tetratricopeptide repeat domain"/>
    <property type="match status" value="2"/>
</dbReference>
<dbReference type="Pfam" id="PF13676">
    <property type="entry name" value="TIR_2"/>
    <property type="match status" value="1"/>
</dbReference>
<dbReference type="OMA" id="SYTERAM"/>
<dbReference type="InterPro" id="IPR000157">
    <property type="entry name" value="TIR_dom"/>
</dbReference>
<reference evidence="3" key="1">
    <citation type="submission" date="2022-11" db="UniProtKB">
        <authorList>
            <consortium name="EnsemblMetazoa"/>
        </authorList>
    </citation>
    <scope>IDENTIFICATION</scope>
</reference>
<keyword evidence="4" id="KW-1185">Reference proteome</keyword>
<dbReference type="GO" id="GO:0007165">
    <property type="term" value="P:signal transduction"/>
    <property type="evidence" value="ECO:0007669"/>
    <property type="project" value="InterPro"/>
</dbReference>
<evidence type="ECO:0000313" key="3">
    <source>
        <dbReference type="EnsemblMetazoa" id="XP_038045214.1"/>
    </source>
</evidence>